<dbReference type="GO" id="GO:0009279">
    <property type="term" value="C:cell outer membrane"/>
    <property type="evidence" value="ECO:0007669"/>
    <property type="project" value="UniProtKB-SubCell"/>
</dbReference>
<evidence type="ECO:0000256" key="3">
    <source>
        <dbReference type="ARBA" id="ARBA00022729"/>
    </source>
</evidence>
<dbReference type="CDD" id="cd08977">
    <property type="entry name" value="SusD"/>
    <property type="match status" value="1"/>
</dbReference>
<accession>A0A1I1B045</accession>
<keyword evidence="9" id="KW-1185">Reference proteome</keyword>
<dbReference type="Pfam" id="PF07980">
    <property type="entry name" value="SusD_RagB"/>
    <property type="match status" value="1"/>
</dbReference>
<keyword evidence="5" id="KW-0998">Cell outer membrane</keyword>
<evidence type="ECO:0000259" key="7">
    <source>
        <dbReference type="Pfam" id="PF07980"/>
    </source>
</evidence>
<comment type="subcellular location">
    <subcellularLocation>
        <location evidence="1">Cell outer membrane</location>
    </subcellularLocation>
</comment>
<keyword evidence="4" id="KW-0472">Membrane</keyword>
<feature type="chain" id="PRO_5011503772" evidence="6">
    <location>
        <begin position="24"/>
        <end position="459"/>
    </location>
</feature>
<dbReference type="SUPFAM" id="SSF48452">
    <property type="entry name" value="TPR-like"/>
    <property type="match status" value="1"/>
</dbReference>
<dbReference type="Gene3D" id="1.25.40.390">
    <property type="match status" value="1"/>
</dbReference>
<evidence type="ECO:0000313" key="9">
    <source>
        <dbReference type="Proteomes" id="UP000198790"/>
    </source>
</evidence>
<evidence type="ECO:0000313" key="8">
    <source>
        <dbReference type="EMBL" id="SFB43142.1"/>
    </source>
</evidence>
<evidence type="ECO:0000256" key="2">
    <source>
        <dbReference type="ARBA" id="ARBA00006275"/>
    </source>
</evidence>
<keyword evidence="3 6" id="KW-0732">Signal</keyword>
<dbReference type="PROSITE" id="PS51257">
    <property type="entry name" value="PROKAR_LIPOPROTEIN"/>
    <property type="match status" value="1"/>
</dbReference>
<dbReference type="Proteomes" id="UP000198790">
    <property type="component" value="Unassembled WGS sequence"/>
</dbReference>
<evidence type="ECO:0000256" key="1">
    <source>
        <dbReference type="ARBA" id="ARBA00004442"/>
    </source>
</evidence>
<dbReference type="EMBL" id="FOKK01000010">
    <property type="protein sequence ID" value="SFB43142.1"/>
    <property type="molecule type" value="Genomic_DNA"/>
</dbReference>
<dbReference type="RefSeq" id="WP_092898337.1">
    <property type="nucleotide sequence ID" value="NZ_FOKK01000010.1"/>
</dbReference>
<feature type="domain" description="RagB/SusD" evidence="7">
    <location>
        <begin position="343"/>
        <end position="443"/>
    </location>
</feature>
<name>A0A1I1B045_9BACT</name>
<evidence type="ECO:0000256" key="6">
    <source>
        <dbReference type="SAM" id="SignalP"/>
    </source>
</evidence>
<dbReference type="InterPro" id="IPR011990">
    <property type="entry name" value="TPR-like_helical_dom_sf"/>
</dbReference>
<feature type="signal peptide" evidence="6">
    <location>
        <begin position="1"/>
        <end position="23"/>
    </location>
</feature>
<dbReference type="OrthoDB" id="9794888at2"/>
<dbReference type="STRING" id="237018.SAMN04489723_11027"/>
<dbReference type="AlphaFoldDB" id="A0A1I1B045"/>
<organism evidence="8 9">
    <name type="scientific">Algoriphagus aquimarinus</name>
    <dbReference type="NCBI Taxonomy" id="237018"/>
    <lineage>
        <taxon>Bacteria</taxon>
        <taxon>Pseudomonadati</taxon>
        <taxon>Bacteroidota</taxon>
        <taxon>Cytophagia</taxon>
        <taxon>Cytophagales</taxon>
        <taxon>Cyclobacteriaceae</taxon>
        <taxon>Algoriphagus</taxon>
    </lineage>
</organism>
<comment type="similarity">
    <text evidence="2">Belongs to the SusD family.</text>
</comment>
<evidence type="ECO:0000256" key="5">
    <source>
        <dbReference type="ARBA" id="ARBA00023237"/>
    </source>
</evidence>
<protein>
    <submittedName>
        <fullName evidence="8">SusD family protein</fullName>
    </submittedName>
</protein>
<gene>
    <name evidence="8" type="ORF">SAMN04489723_11027</name>
</gene>
<sequence>MKKLTIKLSILAIATAFITSCNPFEIDEIQDPNNPSVGSVSNNASKEQIQFLITGLESRHRGYVSNVTRAWGTFGREIWNLNASDPRNQTDWLGQNGRVPDRSYFGFGNTGGGSWATPYQAIKQADVLIVAGENTENITTASKSAAVGFAKTIQGYQFMIPANWVYSNGIRVDVKDALNPGPFVSYTAALDAIKVILDEGDQALQAAGSGDFPFTLTSGFDNFKTLGKLRQINRAISARLNAYRKDWSGVLTALDGSFMELNGDLNAGPTHPYGAAPDVFNPIYYLPNAPVNSIIVVHPSMLDDATPNDKRVAEKFFKRDEPVLVTTDAGSLVGQYQDGRWKSNTDPIPYIRNEELILLKAEAHAQLDQSTEAIQAINIIRNAAGIGSYTGSSSKEALIDEILYQRRYSLWAEPWGHRWIDARRYDRLNEIDTSYDKGTIFTEFPHPQAELSWDEYKGD</sequence>
<evidence type="ECO:0000256" key="4">
    <source>
        <dbReference type="ARBA" id="ARBA00023136"/>
    </source>
</evidence>
<dbReference type="InterPro" id="IPR012944">
    <property type="entry name" value="SusD_RagB_dom"/>
</dbReference>
<reference evidence="8 9" key="1">
    <citation type="submission" date="2016-10" db="EMBL/GenBank/DDBJ databases">
        <authorList>
            <person name="de Groot N.N."/>
        </authorList>
    </citation>
    <scope>NUCLEOTIDE SEQUENCE [LARGE SCALE GENOMIC DNA]</scope>
    <source>
        <strain evidence="8 9">DSM 23399</strain>
    </source>
</reference>
<proteinExistence type="inferred from homology"/>